<evidence type="ECO:0000313" key="2">
    <source>
        <dbReference type="WBParaSite" id="GPLIN_000663500"/>
    </source>
</evidence>
<organism evidence="1 2">
    <name type="scientific">Globodera pallida</name>
    <name type="common">Potato cyst nematode worm</name>
    <name type="synonym">Heterodera pallida</name>
    <dbReference type="NCBI Taxonomy" id="36090"/>
    <lineage>
        <taxon>Eukaryota</taxon>
        <taxon>Metazoa</taxon>
        <taxon>Ecdysozoa</taxon>
        <taxon>Nematoda</taxon>
        <taxon>Chromadorea</taxon>
        <taxon>Rhabditida</taxon>
        <taxon>Tylenchina</taxon>
        <taxon>Tylenchomorpha</taxon>
        <taxon>Tylenchoidea</taxon>
        <taxon>Heteroderidae</taxon>
        <taxon>Heteroderinae</taxon>
        <taxon>Globodera</taxon>
    </lineage>
</organism>
<proteinExistence type="predicted"/>
<dbReference type="InterPro" id="IPR036770">
    <property type="entry name" value="Ankyrin_rpt-contain_sf"/>
</dbReference>
<evidence type="ECO:0000313" key="1">
    <source>
        <dbReference type="Proteomes" id="UP000050741"/>
    </source>
</evidence>
<keyword evidence="1" id="KW-1185">Reference proteome</keyword>
<reference evidence="1" key="1">
    <citation type="submission" date="2013-12" db="EMBL/GenBank/DDBJ databases">
        <authorList>
            <person name="Aslett M."/>
        </authorList>
    </citation>
    <scope>NUCLEOTIDE SEQUENCE [LARGE SCALE GENOMIC DNA]</scope>
    <source>
        <strain evidence="1">Lindley</strain>
    </source>
</reference>
<dbReference type="SUPFAM" id="SSF48403">
    <property type="entry name" value="Ankyrin repeat"/>
    <property type="match status" value="1"/>
</dbReference>
<dbReference type="AlphaFoldDB" id="A0A183C192"/>
<reference evidence="2" key="3">
    <citation type="submission" date="2016-06" db="UniProtKB">
        <authorList>
            <consortium name="WormBaseParasite"/>
        </authorList>
    </citation>
    <scope>IDENTIFICATION</scope>
</reference>
<reference evidence="1" key="2">
    <citation type="submission" date="2014-05" db="EMBL/GenBank/DDBJ databases">
        <title>The genome and life-stage specific transcriptomes of Globodera pallida elucidate key aspects of plant parasitism by a cyst nematode.</title>
        <authorList>
            <person name="Cotton J.A."/>
            <person name="Lilley C.J."/>
            <person name="Jones L.M."/>
            <person name="Kikuchi T."/>
            <person name="Reid A.J."/>
            <person name="Thorpe P."/>
            <person name="Tsai I.J."/>
            <person name="Beasley H."/>
            <person name="Blok V."/>
            <person name="Cock P.J.A."/>
            <person name="Van den Akker S.E."/>
            <person name="Holroyd N."/>
            <person name="Hunt M."/>
            <person name="Mantelin S."/>
            <person name="Naghra H."/>
            <person name="Pain A."/>
            <person name="Palomares-Rius J.E."/>
            <person name="Zarowiecki M."/>
            <person name="Berriman M."/>
            <person name="Jones J.T."/>
            <person name="Urwin P.E."/>
        </authorList>
    </citation>
    <scope>NUCLEOTIDE SEQUENCE [LARGE SCALE GENOMIC DNA]</scope>
    <source>
        <strain evidence="1">Lindley</strain>
    </source>
</reference>
<name>A0A183C192_GLOPA</name>
<dbReference type="Proteomes" id="UP000050741">
    <property type="component" value="Unassembled WGS sequence"/>
</dbReference>
<sequence length="172" mass="19321">MAEESVAREHLDRKRNGSTLLINAIWTGAYSSFHLVQVFSASVQIANSNNVSPIQHAIAGTSVRIVKLLLCFGANFDLDTSLKCGHNQIRDLVTRLRKRKKTGLEHFSSRTMNELKSGVKHKETEKRLDMCASAGRIVVADRMLCHLQNAPYFRLTPQLEVDVPHDKLTIVQ</sequence>
<dbReference type="Gene3D" id="1.25.40.20">
    <property type="entry name" value="Ankyrin repeat-containing domain"/>
    <property type="match status" value="1"/>
</dbReference>
<dbReference type="WBParaSite" id="GPLIN_000663500">
    <property type="protein sequence ID" value="GPLIN_000663500"/>
    <property type="gene ID" value="GPLIN_000663500"/>
</dbReference>
<accession>A0A183C192</accession>
<protein>
    <submittedName>
        <fullName evidence="2">ANK_REP_REGION domain-containing protein</fullName>
    </submittedName>
</protein>